<dbReference type="InterPro" id="IPR002850">
    <property type="entry name" value="PIN_toxin-like"/>
</dbReference>
<feature type="domain" description="PIN" evidence="1">
    <location>
        <begin position="4"/>
        <end position="114"/>
    </location>
</feature>
<accession>A0A1I4A4A5</accession>
<name>A0A1I4A4A5_9GAMM</name>
<dbReference type="InterPro" id="IPR002716">
    <property type="entry name" value="PIN_dom"/>
</dbReference>
<dbReference type="AlphaFoldDB" id="A0A1I4A4A5"/>
<evidence type="ECO:0000313" key="3">
    <source>
        <dbReference type="Proteomes" id="UP000198725"/>
    </source>
</evidence>
<dbReference type="InterPro" id="IPR029060">
    <property type="entry name" value="PIN-like_dom_sf"/>
</dbReference>
<dbReference type="PANTHER" id="PTHR34610:SF3">
    <property type="entry name" value="SSL7007 PROTEIN"/>
    <property type="match status" value="1"/>
</dbReference>
<reference evidence="3" key="1">
    <citation type="submission" date="2016-10" db="EMBL/GenBank/DDBJ databases">
        <authorList>
            <person name="Varghese N."/>
            <person name="Submissions S."/>
        </authorList>
    </citation>
    <scope>NUCLEOTIDE SEQUENCE [LARGE SCALE GENOMIC DNA]</scope>
    <source>
        <strain evidence="3">MO64</strain>
    </source>
</reference>
<evidence type="ECO:0000313" key="2">
    <source>
        <dbReference type="EMBL" id="SFK50781.1"/>
    </source>
</evidence>
<protein>
    <submittedName>
        <fullName evidence="2">Putative toxin-antitoxin system toxin component, PIN family</fullName>
    </submittedName>
</protein>
<dbReference type="Proteomes" id="UP000198725">
    <property type="component" value="Unassembled WGS sequence"/>
</dbReference>
<keyword evidence="3" id="KW-1185">Reference proteome</keyword>
<dbReference type="PANTHER" id="PTHR34610">
    <property type="entry name" value="SSL7007 PROTEIN"/>
    <property type="match status" value="1"/>
</dbReference>
<organism evidence="2 3">
    <name type="scientific">Rhodanobacter glycinis</name>
    <dbReference type="NCBI Taxonomy" id="582702"/>
    <lineage>
        <taxon>Bacteria</taxon>
        <taxon>Pseudomonadati</taxon>
        <taxon>Pseudomonadota</taxon>
        <taxon>Gammaproteobacteria</taxon>
        <taxon>Lysobacterales</taxon>
        <taxon>Rhodanobacteraceae</taxon>
        <taxon>Rhodanobacter</taxon>
    </lineage>
</organism>
<sequence length="143" mass="16048">MRPRLVLDTNVCLDLFVFDDPRCADLRAALREGRVEAVTRDDCRAEWLAVLAYPRLALAPKRRAQAAAAFDACVRCLPSMPVDARLPRCADPDDQKFLELAAMAGAQALLSRDDALLRLARRTQRDGLFAILPPWTWREIESA</sequence>
<dbReference type="EMBL" id="FOSR01000003">
    <property type="protein sequence ID" value="SFK50781.1"/>
    <property type="molecule type" value="Genomic_DNA"/>
</dbReference>
<evidence type="ECO:0000259" key="1">
    <source>
        <dbReference type="Pfam" id="PF13470"/>
    </source>
</evidence>
<dbReference type="RefSeq" id="WP_245734915.1">
    <property type="nucleotide sequence ID" value="NZ_FOSR01000003.1"/>
</dbReference>
<dbReference type="NCBIfam" id="TIGR00305">
    <property type="entry name" value="putative toxin-antitoxin system toxin component, PIN family"/>
    <property type="match status" value="1"/>
</dbReference>
<dbReference type="SUPFAM" id="SSF88723">
    <property type="entry name" value="PIN domain-like"/>
    <property type="match status" value="1"/>
</dbReference>
<dbReference type="Pfam" id="PF13470">
    <property type="entry name" value="PIN_3"/>
    <property type="match status" value="1"/>
</dbReference>
<gene>
    <name evidence="2" type="ORF">SAMN05192579_103245</name>
</gene>
<proteinExistence type="predicted"/>